<sequence length="55" mass="6719">MYNEKTKKMRYVLKIGQLTTTYDNFDDFVEALREEAEDREFNRHIDLYVKVTNLL</sequence>
<dbReference type="AlphaFoldDB" id="A0A810Q9R1"/>
<dbReference type="RefSeq" id="WP_162598996.1">
    <property type="nucleotide sequence ID" value="NZ_AP023420.1"/>
</dbReference>
<reference evidence="1" key="1">
    <citation type="submission" date="2020-09" db="EMBL/GenBank/DDBJ databases">
        <title>New species isolated from human feces.</title>
        <authorList>
            <person name="Kitahara M."/>
            <person name="Shigeno Y."/>
            <person name="Shime M."/>
            <person name="Matsumoto Y."/>
            <person name="Nakamura S."/>
            <person name="Motooka D."/>
            <person name="Fukuoka S."/>
            <person name="Nishikawa H."/>
            <person name="Benno Y."/>
        </authorList>
    </citation>
    <scope>NUCLEOTIDE SEQUENCE</scope>
    <source>
        <strain evidence="1">MM59</strain>
    </source>
</reference>
<protein>
    <submittedName>
        <fullName evidence="1">Uncharacterized protein</fullName>
    </submittedName>
</protein>
<gene>
    <name evidence="1" type="ORF">MM59RIKEN_23070</name>
</gene>
<dbReference type="EMBL" id="AP023420">
    <property type="protein sequence ID" value="BCK84988.1"/>
    <property type="molecule type" value="Genomic_DNA"/>
</dbReference>
<proteinExistence type="predicted"/>
<dbReference type="Proteomes" id="UP000679848">
    <property type="component" value="Chromosome"/>
</dbReference>
<keyword evidence="2" id="KW-1185">Reference proteome</keyword>
<name>A0A810Q9R1_9FIRM</name>
<evidence type="ECO:0000313" key="1">
    <source>
        <dbReference type="EMBL" id="BCK84988.1"/>
    </source>
</evidence>
<dbReference type="KEGG" id="pfaa:MM59RIKEN_23070"/>
<organism evidence="1 2">
    <name type="scientific">Pusillibacter faecalis</name>
    <dbReference type="NCBI Taxonomy" id="2714358"/>
    <lineage>
        <taxon>Bacteria</taxon>
        <taxon>Bacillati</taxon>
        <taxon>Bacillota</taxon>
        <taxon>Clostridia</taxon>
        <taxon>Eubacteriales</taxon>
        <taxon>Oscillospiraceae</taxon>
        <taxon>Pusillibacter</taxon>
    </lineage>
</organism>
<accession>A0A810Q9R1</accession>
<evidence type="ECO:0000313" key="2">
    <source>
        <dbReference type="Proteomes" id="UP000679848"/>
    </source>
</evidence>